<dbReference type="Proteomes" id="UP001185737">
    <property type="component" value="Unassembled WGS sequence"/>
</dbReference>
<sequence>MNKSGLATVAAEGGGTVTALPLRGDATPEQNPADGRNASRGTLDTVLRHTDPADSCDCVGDEDPIVVREHLQGRNRRRFVYTGFCSVAVRAALDVVSAAVERRALQGVNHHMHTGYGIPRRTLVRGAR</sequence>
<evidence type="ECO:0008006" key="4">
    <source>
        <dbReference type="Google" id="ProtNLM"/>
    </source>
</evidence>
<proteinExistence type="predicted"/>
<accession>A0ABU4CSJ3</accession>
<evidence type="ECO:0000313" key="2">
    <source>
        <dbReference type="EMBL" id="MDV6286524.1"/>
    </source>
</evidence>
<evidence type="ECO:0000256" key="1">
    <source>
        <dbReference type="SAM" id="MobiDB-lite"/>
    </source>
</evidence>
<evidence type="ECO:0000313" key="3">
    <source>
        <dbReference type="Proteomes" id="UP001185737"/>
    </source>
</evidence>
<organism evidence="2 3">
    <name type="scientific">Rhodococcus jostii</name>
    <dbReference type="NCBI Taxonomy" id="132919"/>
    <lineage>
        <taxon>Bacteria</taxon>
        <taxon>Bacillati</taxon>
        <taxon>Actinomycetota</taxon>
        <taxon>Actinomycetes</taxon>
        <taxon>Mycobacteriales</taxon>
        <taxon>Nocardiaceae</taxon>
        <taxon>Rhodococcus</taxon>
    </lineage>
</organism>
<dbReference type="EMBL" id="JAWLKA010000040">
    <property type="protein sequence ID" value="MDV6286524.1"/>
    <property type="molecule type" value="Genomic_DNA"/>
</dbReference>
<comment type="caution">
    <text evidence="2">The sequence shown here is derived from an EMBL/GenBank/DDBJ whole genome shotgun (WGS) entry which is preliminary data.</text>
</comment>
<gene>
    <name evidence="2" type="ORF">R3Q59_39255</name>
</gene>
<feature type="region of interest" description="Disordered" evidence="1">
    <location>
        <begin position="17"/>
        <end position="42"/>
    </location>
</feature>
<dbReference type="RefSeq" id="WP_317571546.1">
    <property type="nucleotide sequence ID" value="NZ_JAWLKA010000040.1"/>
</dbReference>
<reference evidence="2 3" key="1">
    <citation type="submission" date="2023-10" db="EMBL/GenBank/DDBJ databases">
        <title>Development of a sustainable strategy for remediation of hydrocarbon-contaminated territories based on the waste exchange concept.</title>
        <authorList>
            <person name="Krivoruchko A."/>
        </authorList>
    </citation>
    <scope>NUCLEOTIDE SEQUENCE [LARGE SCALE GENOMIC DNA]</scope>
    <source>
        <strain evidence="2 3">IEGM 60</strain>
    </source>
</reference>
<protein>
    <recommendedName>
        <fullName evidence="4">Transposase</fullName>
    </recommendedName>
</protein>
<name>A0ABU4CSJ3_RHOJO</name>
<keyword evidence="3" id="KW-1185">Reference proteome</keyword>